<protein>
    <recommendedName>
        <fullName evidence="4">NADPH--hemoprotein reductase</fullName>
        <ecNumber evidence="4">1.6.2.4</ecNumber>
    </recommendedName>
</protein>
<evidence type="ECO:0000259" key="7">
    <source>
        <dbReference type="PROSITE" id="PS51384"/>
    </source>
</evidence>
<dbReference type="PROSITE" id="PS50902">
    <property type="entry name" value="FLAVODOXIN_LIKE"/>
    <property type="match status" value="1"/>
</dbReference>
<keyword evidence="9" id="KW-1185">Reference proteome</keyword>
<evidence type="ECO:0000313" key="8">
    <source>
        <dbReference type="EMBL" id="SDD88297.1"/>
    </source>
</evidence>
<dbReference type="InterPro" id="IPR017938">
    <property type="entry name" value="Riboflavin_synthase-like_b-brl"/>
</dbReference>
<dbReference type="STRING" id="265719.SAMN04488509_109107"/>
<dbReference type="AlphaFoldDB" id="A0A1G6YEZ9"/>
<evidence type="ECO:0000256" key="4">
    <source>
        <dbReference type="ARBA" id="ARBA00023797"/>
    </source>
</evidence>
<keyword evidence="3" id="KW-0249">Electron transport</keyword>
<dbReference type="PANTHER" id="PTHR19384:SF17">
    <property type="entry name" value="NADPH--CYTOCHROME P450 REDUCTASE"/>
    <property type="match status" value="1"/>
</dbReference>
<dbReference type="InterPro" id="IPR001094">
    <property type="entry name" value="Flavdoxin-like"/>
</dbReference>
<evidence type="ECO:0000256" key="5">
    <source>
        <dbReference type="SAM" id="MobiDB-lite"/>
    </source>
</evidence>
<dbReference type="InterPro" id="IPR008254">
    <property type="entry name" value="Flavodoxin/NO_synth"/>
</dbReference>
<dbReference type="Gene3D" id="3.40.50.80">
    <property type="entry name" value="Nucleotide-binding domain of ferredoxin-NADP reductase (FNR) module"/>
    <property type="match status" value="1"/>
</dbReference>
<dbReference type="PRINTS" id="PR00369">
    <property type="entry name" value="FLAVODOXIN"/>
</dbReference>
<dbReference type="PANTHER" id="PTHR19384">
    <property type="entry name" value="NITRIC OXIDE SYNTHASE-RELATED"/>
    <property type="match status" value="1"/>
</dbReference>
<feature type="domain" description="Flavodoxin-like" evidence="6">
    <location>
        <begin position="154"/>
        <end position="291"/>
    </location>
</feature>
<dbReference type="InterPro" id="IPR029039">
    <property type="entry name" value="Flavoprotein-like_sf"/>
</dbReference>
<gene>
    <name evidence="8" type="ORF">SAMN04488509_109107</name>
</gene>
<dbReference type="GO" id="GO:0010181">
    <property type="term" value="F:FMN binding"/>
    <property type="evidence" value="ECO:0007669"/>
    <property type="project" value="InterPro"/>
</dbReference>
<dbReference type="PROSITE" id="PS51384">
    <property type="entry name" value="FAD_FR"/>
    <property type="match status" value="1"/>
</dbReference>
<dbReference type="SUPFAM" id="SSF63380">
    <property type="entry name" value="Riboflavin synthase domain-like"/>
    <property type="match status" value="1"/>
</dbReference>
<dbReference type="GO" id="GO:0005829">
    <property type="term" value="C:cytosol"/>
    <property type="evidence" value="ECO:0007669"/>
    <property type="project" value="TreeGrafter"/>
</dbReference>
<dbReference type="GO" id="GO:0050660">
    <property type="term" value="F:flavin adenine dinucleotide binding"/>
    <property type="evidence" value="ECO:0007669"/>
    <property type="project" value="TreeGrafter"/>
</dbReference>
<dbReference type="EC" id="1.6.2.4" evidence="4"/>
<feature type="region of interest" description="Disordered" evidence="5">
    <location>
        <begin position="298"/>
        <end position="327"/>
    </location>
</feature>
<dbReference type="RefSeq" id="WP_143006684.1">
    <property type="nucleotide sequence ID" value="NZ_FNAG01000009.1"/>
</dbReference>
<organism evidence="8 9">
    <name type="scientific">Aquimonas voraii</name>
    <dbReference type="NCBI Taxonomy" id="265719"/>
    <lineage>
        <taxon>Bacteria</taxon>
        <taxon>Pseudomonadati</taxon>
        <taxon>Pseudomonadota</taxon>
        <taxon>Gammaproteobacteria</taxon>
        <taxon>Lysobacterales</taxon>
        <taxon>Lysobacteraceae</taxon>
        <taxon>Aquimonas</taxon>
    </lineage>
</organism>
<dbReference type="InterPro" id="IPR017927">
    <property type="entry name" value="FAD-bd_FR_type"/>
</dbReference>
<sequence>MRIGWPLLLALAAAPLLWVRWPVADAVPGSASERPLSAEQLIEVWWRAESPARAVTVNGIDAPLRPLSARSGDATRAAEIRFEREGALLRQRLDAFSGARLGLPEPVPRPARISREAAAFLGGCAWVLLAAPWLRLRLRPLRAQSAERNSNALWWVIHASQTGQAQRLAEQTASRLRALGVDAELRSLSALDAVGLRAARRLLLVASTTGEGDAPDTAAAFVRRQMSQHLALRDLQFAVLALGDRSYPNYCAFGRALDTWLQSCAARPLFERIEVDDADPQAIEAWFRAVETAARRERLAEADQPKPLPSLGAMRGNASAGQGGPPGAMAQVIASSAAKANAREDLGHARPWQRWRLHARRRLNPHSPAPALWEIELVSIHALPSWEPGDVAVLQPLNPLAQVQAWIASRGLDGTERVEIDGEWMPLDQVLRERALDPLPMPELPSAHAQTDADTHYSATSAAAEIEAVERIDLDLLERLPRLPPREYSIASAPGSGRLRLIVRRQNNVDGRPGLGSGTLLDSPIGSELRLRLRSNCGFRPPSREFPLILIGAGSGLAGLLGLLDARIEQRAHPNWLLFGERDPQHDRALAEELQGHLDAGHLQHLDLCFSRDPVAPAYAQDALRVHADRLGDWLRRGAHLRVCGSRRGVGEGVHACLVELLGGDAVDALLATGRYRREVF</sequence>
<dbReference type="Gene3D" id="3.40.50.360">
    <property type="match status" value="1"/>
</dbReference>
<keyword evidence="1" id="KW-0285">Flavoprotein</keyword>
<name>A0A1G6YEZ9_9GAMM</name>
<evidence type="ECO:0000259" key="6">
    <source>
        <dbReference type="PROSITE" id="PS50902"/>
    </source>
</evidence>
<evidence type="ECO:0000256" key="1">
    <source>
        <dbReference type="ARBA" id="ARBA00022630"/>
    </source>
</evidence>
<dbReference type="EMBL" id="FNAG01000009">
    <property type="protein sequence ID" value="SDD88297.1"/>
    <property type="molecule type" value="Genomic_DNA"/>
</dbReference>
<feature type="domain" description="FAD-binding FR-type" evidence="7">
    <location>
        <begin position="350"/>
        <end position="542"/>
    </location>
</feature>
<proteinExistence type="predicted"/>
<dbReference type="InterPro" id="IPR039261">
    <property type="entry name" value="FNR_nucleotide-bd"/>
</dbReference>
<accession>A0A1G6YEZ9</accession>
<evidence type="ECO:0000256" key="3">
    <source>
        <dbReference type="ARBA" id="ARBA00022982"/>
    </source>
</evidence>
<reference evidence="8 9" key="1">
    <citation type="submission" date="2016-10" db="EMBL/GenBank/DDBJ databases">
        <authorList>
            <person name="de Groot N.N."/>
        </authorList>
    </citation>
    <scope>NUCLEOTIDE SEQUENCE [LARGE SCALE GENOMIC DNA]</scope>
    <source>
        <strain evidence="8 9">DSM 16957</strain>
    </source>
</reference>
<dbReference type="SUPFAM" id="SSF52218">
    <property type="entry name" value="Flavoproteins"/>
    <property type="match status" value="1"/>
</dbReference>
<dbReference type="OrthoDB" id="9816402at2"/>
<dbReference type="Pfam" id="PF00258">
    <property type="entry name" value="Flavodoxin_1"/>
    <property type="match status" value="1"/>
</dbReference>
<keyword evidence="2" id="KW-0288">FMN</keyword>
<evidence type="ECO:0000256" key="2">
    <source>
        <dbReference type="ARBA" id="ARBA00022643"/>
    </source>
</evidence>
<dbReference type="Proteomes" id="UP000199603">
    <property type="component" value="Unassembled WGS sequence"/>
</dbReference>
<dbReference type="SUPFAM" id="SSF52343">
    <property type="entry name" value="Ferredoxin reductase-like, C-terminal NADP-linked domain"/>
    <property type="match status" value="1"/>
</dbReference>
<dbReference type="GO" id="GO:0003958">
    <property type="term" value="F:NADPH-hemoprotein reductase activity"/>
    <property type="evidence" value="ECO:0007669"/>
    <property type="project" value="UniProtKB-EC"/>
</dbReference>
<keyword evidence="3" id="KW-0813">Transport</keyword>
<evidence type="ECO:0000313" key="9">
    <source>
        <dbReference type="Proteomes" id="UP000199603"/>
    </source>
</evidence>